<dbReference type="Proteomes" id="UP000460950">
    <property type="component" value="Unassembled WGS sequence"/>
</dbReference>
<reference evidence="9 14" key="4">
    <citation type="submission" date="2019-09" db="EMBL/GenBank/DDBJ databases">
        <title>In-depth cultivation of the pig gut microbiome towards novel bacterial diversity and tailored functional studies.</title>
        <authorList>
            <person name="Wylensek D."/>
            <person name="Hitch T.C.A."/>
            <person name="Clavel T."/>
        </authorList>
    </citation>
    <scope>NUCLEOTIDE SEQUENCE [LARGE SCALE GENOMIC DNA]</scope>
    <source>
        <strain evidence="9 14">WCA-389-WT-3C</strain>
    </source>
</reference>
<dbReference type="CDD" id="cd08977">
    <property type="entry name" value="SusD"/>
    <property type="match status" value="1"/>
</dbReference>
<evidence type="ECO:0000313" key="11">
    <source>
        <dbReference type="EMBL" id="RGM41935.1"/>
    </source>
</evidence>
<dbReference type="Gene3D" id="1.25.40.390">
    <property type="match status" value="1"/>
</dbReference>
<dbReference type="InterPro" id="IPR033985">
    <property type="entry name" value="SusD-like_N"/>
</dbReference>
<dbReference type="AlphaFoldDB" id="A0A174SAI0"/>
<evidence type="ECO:0000313" key="8">
    <source>
        <dbReference type="EMBL" id="KAB6635767.1"/>
    </source>
</evidence>
<evidence type="ECO:0000256" key="4">
    <source>
        <dbReference type="ARBA" id="ARBA00023136"/>
    </source>
</evidence>
<evidence type="ECO:0000256" key="2">
    <source>
        <dbReference type="ARBA" id="ARBA00006275"/>
    </source>
</evidence>
<name>A0A174SAI0_PHOVU</name>
<evidence type="ECO:0000256" key="1">
    <source>
        <dbReference type="ARBA" id="ARBA00004442"/>
    </source>
</evidence>
<dbReference type="PROSITE" id="PS51257">
    <property type="entry name" value="PROKAR_LIPOPROTEIN"/>
    <property type="match status" value="1"/>
</dbReference>
<dbReference type="Proteomes" id="UP000261003">
    <property type="component" value="Unassembled WGS sequence"/>
</dbReference>
<dbReference type="Proteomes" id="UP000326091">
    <property type="component" value="Chromosome"/>
</dbReference>
<accession>A0A174SAI0</accession>
<dbReference type="InterPro" id="IPR011990">
    <property type="entry name" value="TPR-like_helical_dom_sf"/>
</dbReference>
<feature type="domain" description="RagB/SusD" evidence="6">
    <location>
        <begin position="262"/>
        <end position="517"/>
    </location>
</feature>
<protein>
    <submittedName>
        <fullName evidence="8">RagB/SusD family nutrient uptake outer membrane protein</fullName>
    </submittedName>
    <submittedName>
        <fullName evidence="10">SusD-like protein</fullName>
    </submittedName>
</protein>
<evidence type="ECO:0000313" key="13">
    <source>
        <dbReference type="Proteomes" id="UP000326091"/>
    </source>
</evidence>
<dbReference type="Pfam" id="PF14322">
    <property type="entry name" value="SusD-like_3"/>
    <property type="match status" value="1"/>
</dbReference>
<evidence type="ECO:0000313" key="10">
    <source>
        <dbReference type="EMBL" id="QEW38171.1"/>
    </source>
</evidence>
<evidence type="ECO:0000256" key="3">
    <source>
        <dbReference type="ARBA" id="ARBA00022729"/>
    </source>
</evidence>
<reference evidence="10 13" key="3">
    <citation type="submission" date="2019-09" db="EMBL/GenBank/DDBJ databases">
        <title>Commensal-derived Metabolites Govern Vibrio cholerae Pathogenesis in Host.</title>
        <authorList>
            <person name="Yoon S.S."/>
            <person name="Yoon M.Y."/>
        </authorList>
    </citation>
    <scope>NUCLEOTIDE SEQUENCE [LARGE SCALE GENOMIC DNA]</scope>
    <source>
        <strain evidence="10 13">VIC01</strain>
    </source>
</reference>
<gene>
    <name evidence="11" type="ORF">DXC16_15770</name>
    <name evidence="9" type="ORF">FYJ30_06275</name>
    <name evidence="8" type="ORF">GAY12_10210</name>
    <name evidence="10" type="ORF">VIC01_03793</name>
</gene>
<dbReference type="EMBL" id="QSTG01000029">
    <property type="protein sequence ID" value="RGM41935.1"/>
    <property type="molecule type" value="Genomic_DNA"/>
</dbReference>
<evidence type="ECO:0000259" key="7">
    <source>
        <dbReference type="Pfam" id="PF14322"/>
    </source>
</evidence>
<evidence type="ECO:0000313" key="14">
    <source>
        <dbReference type="Proteomes" id="UP000460950"/>
    </source>
</evidence>
<dbReference type="Proteomes" id="UP000462015">
    <property type="component" value="Unassembled WGS sequence"/>
</dbReference>
<dbReference type="SUPFAM" id="SSF48452">
    <property type="entry name" value="TPR-like"/>
    <property type="match status" value="1"/>
</dbReference>
<dbReference type="InterPro" id="IPR012944">
    <property type="entry name" value="SusD_RagB_dom"/>
</dbReference>
<evidence type="ECO:0000259" key="6">
    <source>
        <dbReference type="Pfam" id="PF07980"/>
    </source>
</evidence>
<evidence type="ECO:0000313" key="12">
    <source>
        <dbReference type="Proteomes" id="UP000261003"/>
    </source>
</evidence>
<evidence type="ECO:0000313" key="15">
    <source>
        <dbReference type="Proteomes" id="UP000462015"/>
    </source>
</evidence>
<dbReference type="Pfam" id="PF07980">
    <property type="entry name" value="SusD_RagB"/>
    <property type="match status" value="1"/>
</dbReference>
<evidence type="ECO:0000313" key="9">
    <source>
        <dbReference type="EMBL" id="MSS47933.1"/>
    </source>
</evidence>
<reference evidence="11 12" key="1">
    <citation type="submission" date="2018-08" db="EMBL/GenBank/DDBJ databases">
        <title>A genome reference for cultivated species of the human gut microbiota.</title>
        <authorList>
            <person name="Zou Y."/>
            <person name="Xue W."/>
            <person name="Luo G."/>
        </authorList>
    </citation>
    <scope>NUCLEOTIDE SEQUENCE [LARGE SCALE GENOMIC DNA]</scope>
    <source>
        <strain evidence="11 12">OM08-13BH</strain>
    </source>
</reference>
<proteinExistence type="inferred from homology"/>
<sequence>MKKIYRYILISVLGVMGMSSCVDNLLDRTPIASLSPTTFYQDENQCRMALMGVYSALQPVTSTYWYQLDFMSDDAYCQDSWQGSTEFGGWKQNSSSTAANDRWRMNYRLIVRANMFMTNLQVAPISESVKTQMMAEAKFLRAYGYADLITFFGDVPIVDESQTLENAYVKRMPKSEVLDYLLKDLDAAVPNLPLKYSGTDVGRASQGAALALKCRILLRNEKWADAATAAKEVMDLGIYDLFNDYVGIFQEANENNIEVIFDIQYIKNLQPQPYPTTCVSFTNWATPNVSVDLIDDYYMTNGKPITDPASGYDSQNPYLNRDPRLAASIVLPGAQYGSIVFIPANDQVPCGTRPRKYADIGNSDPDNCAINQIVLRYADVLLMRAEALIEANNLTDEVYTLINKVRQRVGMPTIQEAEGTNLSQEALRKILRHERRVELFLEGMRYVDMLRWKDESLVHDVYGYNRTKLSDPSSPSTWQFEKVTVATREFDSAKGWLWPIPLTDMQNNDQLTQNPGY</sequence>
<keyword evidence="5" id="KW-0998">Cell outer membrane</keyword>
<keyword evidence="3" id="KW-0732">Signal</keyword>
<dbReference type="EMBL" id="WDAL01000017">
    <property type="protein sequence ID" value="KAB6635767.1"/>
    <property type="molecule type" value="Genomic_DNA"/>
</dbReference>
<keyword evidence="4" id="KW-0472">Membrane</keyword>
<dbReference type="EMBL" id="CP043529">
    <property type="protein sequence ID" value="QEW38171.1"/>
    <property type="molecule type" value="Genomic_DNA"/>
</dbReference>
<reference evidence="8 15" key="2">
    <citation type="journal article" date="2019" name="Nat. Med.">
        <title>A library of human gut bacterial isolates paired with longitudinal multiomics data enables mechanistic microbiome research.</title>
        <authorList>
            <person name="Poyet M."/>
            <person name="Groussin M."/>
            <person name="Gibbons S.M."/>
            <person name="Avila-Pacheco J."/>
            <person name="Jiang X."/>
            <person name="Kearney S.M."/>
            <person name="Perrotta A.R."/>
            <person name="Berdy B."/>
            <person name="Zhao S."/>
            <person name="Lieberman T.D."/>
            <person name="Swanson P.K."/>
            <person name="Smith M."/>
            <person name="Roesemann S."/>
            <person name="Alexander J.E."/>
            <person name="Rich S.A."/>
            <person name="Livny J."/>
            <person name="Vlamakis H."/>
            <person name="Clish C."/>
            <person name="Bullock K."/>
            <person name="Deik A."/>
            <person name="Scott J."/>
            <person name="Pierce K.A."/>
            <person name="Xavier R.J."/>
            <person name="Alm E.J."/>
        </authorList>
    </citation>
    <scope>NUCLEOTIDE SEQUENCE [LARGE SCALE GENOMIC DNA]</scope>
    <source>
        <strain evidence="8 15">BIOML-A98</strain>
    </source>
</reference>
<dbReference type="GO" id="GO:0009279">
    <property type="term" value="C:cell outer membrane"/>
    <property type="evidence" value="ECO:0007669"/>
    <property type="project" value="UniProtKB-SubCell"/>
</dbReference>
<evidence type="ECO:0000256" key="5">
    <source>
        <dbReference type="ARBA" id="ARBA00023237"/>
    </source>
</evidence>
<organism evidence="8 15">
    <name type="scientific">Phocaeicola vulgatus</name>
    <name type="common">Bacteroides vulgatus</name>
    <dbReference type="NCBI Taxonomy" id="821"/>
    <lineage>
        <taxon>Bacteria</taxon>
        <taxon>Pseudomonadati</taxon>
        <taxon>Bacteroidota</taxon>
        <taxon>Bacteroidia</taxon>
        <taxon>Bacteroidales</taxon>
        <taxon>Bacteroidaceae</taxon>
        <taxon>Phocaeicola</taxon>
    </lineage>
</organism>
<comment type="subcellular location">
    <subcellularLocation>
        <location evidence="1">Cell outer membrane</location>
    </subcellularLocation>
</comment>
<dbReference type="RefSeq" id="WP_081030211.1">
    <property type="nucleotide sequence ID" value="NZ_CACRTA010000037.1"/>
</dbReference>
<comment type="similarity">
    <text evidence="2">Belongs to the SusD family.</text>
</comment>
<dbReference type="EMBL" id="VULU01000008">
    <property type="protein sequence ID" value="MSS47933.1"/>
    <property type="molecule type" value="Genomic_DNA"/>
</dbReference>
<feature type="domain" description="SusD-like N-terminal" evidence="7">
    <location>
        <begin position="71"/>
        <end position="218"/>
    </location>
</feature>